<dbReference type="InterPro" id="IPR029064">
    <property type="entry name" value="Ribosomal_eL30-like_sf"/>
</dbReference>
<evidence type="ECO:0000313" key="6">
    <source>
        <dbReference type="Proteomes" id="UP000265962"/>
    </source>
</evidence>
<keyword evidence="6" id="KW-1185">Reference proteome</keyword>
<dbReference type="CDD" id="cd18095">
    <property type="entry name" value="SpoU-like_rRNA-MTase"/>
    <property type="match status" value="1"/>
</dbReference>
<accession>A0A375I2X2</accession>
<gene>
    <name evidence="5" type="ORF">PROPJV5_2146</name>
</gene>
<feature type="domain" description="RNA 2-O ribose methyltransferase substrate binding" evidence="4">
    <location>
        <begin position="36"/>
        <end position="106"/>
    </location>
</feature>
<protein>
    <submittedName>
        <fullName evidence="5">50S ribosomal protein L30e-like</fullName>
        <ecNumber evidence="5">2.1.1.-</ecNumber>
    </submittedName>
</protein>
<name>A0A375I2X2_9ACTN</name>
<dbReference type="SMART" id="SM00967">
    <property type="entry name" value="SpoU_sub_bind"/>
    <property type="match status" value="1"/>
</dbReference>
<dbReference type="EC" id="2.1.1.-" evidence="5"/>
<dbReference type="PANTHER" id="PTHR43191">
    <property type="entry name" value="RRNA METHYLTRANSFERASE 3"/>
    <property type="match status" value="1"/>
</dbReference>
<keyword evidence="2 5" id="KW-0489">Methyltransferase</keyword>
<dbReference type="GO" id="GO:0003723">
    <property type="term" value="F:RNA binding"/>
    <property type="evidence" value="ECO:0007669"/>
    <property type="project" value="InterPro"/>
</dbReference>
<dbReference type="InterPro" id="IPR001537">
    <property type="entry name" value="SpoU_MeTrfase"/>
</dbReference>
<evidence type="ECO:0000256" key="2">
    <source>
        <dbReference type="ARBA" id="ARBA00022603"/>
    </source>
</evidence>
<dbReference type="GO" id="GO:0008173">
    <property type="term" value="F:RNA methyltransferase activity"/>
    <property type="evidence" value="ECO:0007669"/>
    <property type="project" value="InterPro"/>
</dbReference>
<dbReference type="InterPro" id="IPR051259">
    <property type="entry name" value="rRNA_Methyltransferase"/>
</dbReference>
<sequence length="270" mass="28790">MKVESDPDVPLISRRALGSARRLLRRKTRAETGLFLAEGAQVVREALKRPGVVVTLVVDDPEHHGELIQMAGGVEVVRAAPEDLRTLCDTVTPQGVVAVCRWPRARLEQVQRPRLVVICAQVRDPGNAGTIVRCADAFGADAVICTRGSVDVTNPKTVRASVGSLFHLPVITDADLGETIEWAHAQAMTVLAADGGGTALDELDARGDLARPVAWLMGNEAWGLPDEQLAVADQVAAVPMWGQAESLNVSTAAAICLYATASAQRREPSR</sequence>
<comment type="similarity">
    <text evidence="1">Belongs to the class IV-like SAM-binding methyltransferase superfamily. RNA methyltransferase TrmH family.</text>
</comment>
<dbReference type="Proteomes" id="UP000265962">
    <property type="component" value="Unassembled WGS sequence"/>
</dbReference>
<dbReference type="GO" id="GO:0005840">
    <property type="term" value="C:ribosome"/>
    <property type="evidence" value="ECO:0007669"/>
    <property type="project" value="UniProtKB-KW"/>
</dbReference>
<evidence type="ECO:0000313" key="5">
    <source>
        <dbReference type="EMBL" id="SPF69186.1"/>
    </source>
</evidence>
<dbReference type="AlphaFoldDB" id="A0A375I2X2"/>
<dbReference type="InterPro" id="IPR053888">
    <property type="entry name" value="MRM3-like_sub_bind"/>
</dbReference>
<dbReference type="Pfam" id="PF00588">
    <property type="entry name" value="SpoU_methylase"/>
    <property type="match status" value="1"/>
</dbReference>
<dbReference type="OrthoDB" id="9794400at2"/>
<evidence type="ECO:0000259" key="4">
    <source>
        <dbReference type="SMART" id="SM00967"/>
    </source>
</evidence>
<dbReference type="InterPro" id="IPR013123">
    <property type="entry name" value="SpoU_subst-bd"/>
</dbReference>
<dbReference type="InterPro" id="IPR029028">
    <property type="entry name" value="Alpha/beta_knot_MTases"/>
</dbReference>
<dbReference type="SUPFAM" id="SSF55315">
    <property type="entry name" value="L30e-like"/>
    <property type="match status" value="1"/>
</dbReference>
<dbReference type="RefSeq" id="WP_119716296.1">
    <property type="nucleotide sequence ID" value="NZ_OMOH01000010.1"/>
</dbReference>
<keyword evidence="5" id="KW-0689">Ribosomal protein</keyword>
<proteinExistence type="inferred from homology"/>
<dbReference type="SUPFAM" id="SSF75217">
    <property type="entry name" value="alpha/beta knot"/>
    <property type="match status" value="1"/>
</dbReference>
<keyword evidence="5" id="KW-0687">Ribonucleoprotein</keyword>
<dbReference type="Gene3D" id="3.40.1280.10">
    <property type="match status" value="1"/>
</dbReference>
<evidence type="ECO:0000256" key="1">
    <source>
        <dbReference type="ARBA" id="ARBA00007228"/>
    </source>
</evidence>
<dbReference type="Gene3D" id="3.30.1330.30">
    <property type="match status" value="1"/>
</dbReference>
<dbReference type="EMBL" id="OMOH01000010">
    <property type="protein sequence ID" value="SPF69186.1"/>
    <property type="molecule type" value="Genomic_DNA"/>
</dbReference>
<dbReference type="PANTHER" id="PTHR43191:SF2">
    <property type="entry name" value="RRNA METHYLTRANSFERASE 3, MITOCHONDRIAL"/>
    <property type="match status" value="1"/>
</dbReference>
<keyword evidence="3 5" id="KW-0808">Transferase</keyword>
<dbReference type="GO" id="GO:0006396">
    <property type="term" value="P:RNA processing"/>
    <property type="evidence" value="ECO:0007669"/>
    <property type="project" value="InterPro"/>
</dbReference>
<evidence type="ECO:0000256" key="3">
    <source>
        <dbReference type="ARBA" id="ARBA00022679"/>
    </source>
</evidence>
<reference evidence="6" key="1">
    <citation type="submission" date="2018-02" db="EMBL/GenBank/DDBJ databases">
        <authorList>
            <person name="Hornung B."/>
        </authorList>
    </citation>
    <scope>NUCLEOTIDE SEQUENCE [LARGE SCALE GENOMIC DNA]</scope>
</reference>
<dbReference type="GO" id="GO:0032259">
    <property type="term" value="P:methylation"/>
    <property type="evidence" value="ECO:0007669"/>
    <property type="project" value="UniProtKB-KW"/>
</dbReference>
<dbReference type="InterPro" id="IPR029026">
    <property type="entry name" value="tRNA_m1G_MTases_N"/>
</dbReference>
<organism evidence="5 6">
    <name type="scientific">Propionibacterium ruminifibrarum</name>
    <dbReference type="NCBI Taxonomy" id="1962131"/>
    <lineage>
        <taxon>Bacteria</taxon>
        <taxon>Bacillati</taxon>
        <taxon>Actinomycetota</taxon>
        <taxon>Actinomycetes</taxon>
        <taxon>Propionibacteriales</taxon>
        <taxon>Propionibacteriaceae</taxon>
        <taxon>Propionibacterium</taxon>
    </lineage>
</organism>
<dbReference type="Pfam" id="PF22435">
    <property type="entry name" value="MRM3-like_sub_bind"/>
    <property type="match status" value="1"/>
</dbReference>
<dbReference type="GO" id="GO:0005737">
    <property type="term" value="C:cytoplasm"/>
    <property type="evidence" value="ECO:0007669"/>
    <property type="project" value="UniProtKB-ARBA"/>
</dbReference>